<reference evidence="2" key="1">
    <citation type="journal article" date="2011" name="PLoS ONE">
        <title>Genome of a low-salinity ammonia-oxidizing archaeon determined by single-cell and metagenomic analysis.</title>
        <authorList>
            <person name="Blainey P.C."/>
            <person name="Mosier A.C."/>
            <person name="Potanina A."/>
            <person name="Francis C.A."/>
            <person name="Quake S.R."/>
        </authorList>
    </citation>
    <scope>NUCLEOTIDE SEQUENCE [LARGE SCALE GENOMIC DNA]</scope>
    <source>
        <strain evidence="2">SFB1</strain>
    </source>
</reference>
<name>F3KLX8_9ARCH</name>
<dbReference type="InterPro" id="IPR002739">
    <property type="entry name" value="PAB1135-like"/>
</dbReference>
<dbReference type="HOGENOM" id="CLU_134829_1_0_2"/>
<dbReference type="Pfam" id="PF01877">
    <property type="entry name" value="RNA_binding"/>
    <property type="match status" value="1"/>
</dbReference>
<dbReference type="STRING" id="886738.Nlim_1511"/>
<dbReference type="HAMAP" id="MF_01112">
    <property type="entry name" value="UPF0201"/>
    <property type="match status" value="1"/>
</dbReference>
<comment type="caution">
    <text evidence="2">The sequence shown here is derived from an EMBL/GenBank/DDBJ whole genome shotgun (WGS) entry which is preliminary data.</text>
</comment>
<accession>F3KLX8</accession>
<dbReference type="Proteomes" id="UP000004348">
    <property type="component" value="Chromosome"/>
</dbReference>
<dbReference type="AlphaFoldDB" id="F3KLX8"/>
<gene>
    <name evidence="2" type="ORF">Nlim_1511</name>
</gene>
<comment type="similarity">
    <text evidence="1">Belongs to the UPF0201 family.</text>
</comment>
<evidence type="ECO:0000313" key="2">
    <source>
        <dbReference type="EMBL" id="EGG41712.1"/>
    </source>
</evidence>
<dbReference type="Gene3D" id="3.30.1440.10">
    <property type="match status" value="1"/>
</dbReference>
<protein>
    <recommendedName>
        <fullName evidence="1">UPF0201 protein Nlim_1511</fullName>
    </recommendedName>
</protein>
<dbReference type="PANTHER" id="PTHR39652">
    <property type="entry name" value="UPF0201 PROTEIN TK1335"/>
    <property type="match status" value="1"/>
</dbReference>
<dbReference type="InterPro" id="IPR022803">
    <property type="entry name" value="Ribosomal_uL5_dom_sf"/>
</dbReference>
<sequence length="132" mass="15086">MRTPNISCKIEIISNVNPSEDLKKVETAILNIFQNAKIKSDDFSVISNSRDLHLLEKIYDVIHSNRSQNIYRRQLEKNLENDSTWFYLNKQAAFVGTVALCEEAEESPLGPIKVTLTSSNIDGIIDWLIFEN</sequence>
<proteinExistence type="inferred from homology"/>
<evidence type="ECO:0000256" key="1">
    <source>
        <dbReference type="HAMAP-Rule" id="MF_01112"/>
    </source>
</evidence>
<dbReference type="PATRIC" id="fig|886738.10.peg.1649"/>
<dbReference type="EMBL" id="AEGP01000050">
    <property type="protein sequence ID" value="EGG41712.1"/>
    <property type="molecule type" value="Genomic_DNA"/>
</dbReference>
<dbReference type="SUPFAM" id="SSF55282">
    <property type="entry name" value="RL5-like"/>
    <property type="match status" value="1"/>
</dbReference>
<dbReference type="PANTHER" id="PTHR39652:SF1">
    <property type="entry name" value="UPF0201 PROTEIN TK1335"/>
    <property type="match status" value="1"/>
</dbReference>
<organism evidence="2">
    <name type="scientific">Candidatus Nitrosarchaeum limnium SFB1</name>
    <dbReference type="NCBI Taxonomy" id="886738"/>
    <lineage>
        <taxon>Archaea</taxon>
        <taxon>Nitrososphaerota</taxon>
        <taxon>Nitrososphaeria</taxon>
        <taxon>Nitrosopumilales</taxon>
        <taxon>Nitrosopumilaceae</taxon>
        <taxon>Nitrosarchaeum</taxon>
    </lineage>
</organism>